<feature type="domain" description="DUF6701" evidence="1">
    <location>
        <begin position="17"/>
        <end position="423"/>
    </location>
</feature>
<dbReference type="InterPro" id="IPR046524">
    <property type="entry name" value="DUF6701"/>
</dbReference>
<evidence type="ECO:0000259" key="1">
    <source>
        <dbReference type="Pfam" id="PF20419"/>
    </source>
</evidence>
<evidence type="ECO:0000313" key="2">
    <source>
        <dbReference type="EMBL" id="CBI11440.1"/>
    </source>
</evidence>
<organism evidence="2">
    <name type="scientific">mine drainage metagenome</name>
    <dbReference type="NCBI Taxonomy" id="410659"/>
    <lineage>
        <taxon>unclassified sequences</taxon>
        <taxon>metagenomes</taxon>
        <taxon>ecological metagenomes</taxon>
    </lineage>
</organism>
<comment type="caution">
    <text evidence="2">The sequence shown here is derived from an EMBL/GenBank/DDBJ whole genome shotgun (WGS) entry which is preliminary data.</text>
</comment>
<gene>
    <name evidence="2" type="ORF">CARN7_2269</name>
</gene>
<dbReference type="AlphaFoldDB" id="E6QW17"/>
<protein>
    <recommendedName>
        <fullName evidence="1">DUF6701 domain-containing protein</fullName>
    </recommendedName>
</protein>
<dbReference type="Pfam" id="PF20419">
    <property type="entry name" value="DUF6701"/>
    <property type="match status" value="1"/>
</dbReference>
<proteinExistence type="predicted"/>
<accession>E6QW17</accession>
<dbReference type="PROSITE" id="PS51257">
    <property type="entry name" value="PROKAR_LIPOPROTEIN"/>
    <property type="match status" value="1"/>
</dbReference>
<dbReference type="EMBL" id="CABR01000144">
    <property type="protein sequence ID" value="CBI11440.1"/>
    <property type="molecule type" value="Genomic_DNA"/>
</dbReference>
<reference evidence="2" key="1">
    <citation type="submission" date="2009-10" db="EMBL/GenBank/DDBJ databases">
        <title>Diversity of trophic interactions inside an arsenic-rich microbial ecosystem.</title>
        <authorList>
            <person name="Bertin P.N."/>
            <person name="Heinrich-Salmeron A."/>
            <person name="Pelletier E."/>
            <person name="Goulhen-Chollet F."/>
            <person name="Arsene-Ploetze F."/>
            <person name="Gallien S."/>
            <person name="Calteau A."/>
            <person name="Vallenet D."/>
            <person name="Casiot C."/>
            <person name="Chane-Woon-Ming B."/>
            <person name="Giloteaux L."/>
            <person name="Barakat M."/>
            <person name="Bonnefoy V."/>
            <person name="Bruneel O."/>
            <person name="Chandler M."/>
            <person name="Cleiss J."/>
            <person name="Duran R."/>
            <person name="Elbaz-Poulichet F."/>
            <person name="Fonknechten N."/>
            <person name="Lauga B."/>
            <person name="Mornico D."/>
            <person name="Ortet P."/>
            <person name="Schaeffer C."/>
            <person name="Siguier P."/>
            <person name="Alexander Thil Smith A."/>
            <person name="Van Dorsselaer A."/>
            <person name="Weissenbach J."/>
            <person name="Medigue C."/>
            <person name="Le Paslier D."/>
        </authorList>
    </citation>
    <scope>NUCLEOTIDE SEQUENCE</scope>
</reference>
<name>E6QW17_9ZZZZ</name>
<sequence length="424" mass="42981">MVRVRMTTPATGTATVVACSTDNFAIRPTSFTVTASAVPALGATIKVGSNFNFTATSNVASGYTGTPAIVPASVFVDGTTTPITATNLVGAFAAATGAAATGTFQYNELGTITLNTDAVLDTSFTSLDQASGGCVLNSTSNVLSGGKYGCNIGSAVFGPLGRFIPDHFDTVVTQGCNTTGTVAQIFTYSGQPFTATITARGAATATPANKQMTKYAGTYAQTTSLTVVPASGTLSPLQALSSDFVSGVATKTLVFTFTTLPSVPAAITIRATDTDGVTSLGATEGAVNARAGRFSVSNALGADLYPLSVPWAVQYYGASGWITNSDDTCTAVPATSAIGLSNYKGGLTSTTVTAVTLLTAAPATARNGAGIITLAKPSPKLARSGSVWVSPPTLPSWLQPGVAGLANFSIFNGAKEFIYMREIY</sequence>